<sequence>MLELLLLIIGCYIAAALSVHLAYWIRQGRKRASKHYVLIADRDQPNMEWYMRSLMAFSRQTGNEVRVTVVDNGASAETLAIVDRMARKGSKVTVHEWPVNLKPSRRDSGSGAAASIGESDANQLMWMLQAEGIVKDSHQAVLIDLQNPADLSKMPF</sequence>
<keyword evidence="1" id="KW-0812">Transmembrane</keyword>
<proteinExistence type="predicted"/>
<keyword evidence="3" id="KW-1185">Reference proteome</keyword>
<gene>
    <name evidence="2" type="ORF">J2T15_006027</name>
</gene>
<feature type="transmembrane region" description="Helical" evidence="1">
    <location>
        <begin position="6"/>
        <end position="25"/>
    </location>
</feature>
<comment type="caution">
    <text evidence="2">The sequence shown here is derived from an EMBL/GenBank/DDBJ whole genome shotgun (WGS) entry which is preliminary data.</text>
</comment>
<evidence type="ECO:0000256" key="1">
    <source>
        <dbReference type="SAM" id="Phobius"/>
    </source>
</evidence>
<dbReference type="EMBL" id="JAUSSU010000021">
    <property type="protein sequence ID" value="MDQ0116546.1"/>
    <property type="molecule type" value="Genomic_DNA"/>
</dbReference>
<evidence type="ECO:0000313" key="2">
    <source>
        <dbReference type="EMBL" id="MDQ0116546.1"/>
    </source>
</evidence>
<dbReference type="InterPro" id="IPR029044">
    <property type="entry name" value="Nucleotide-diphossugar_trans"/>
</dbReference>
<protein>
    <recommendedName>
        <fullName evidence="4">Glycosyltransferase</fullName>
    </recommendedName>
</protein>
<name>A0ABT9UC25_PAEHA</name>
<reference evidence="2 3" key="1">
    <citation type="submission" date="2023-07" db="EMBL/GenBank/DDBJ databases">
        <title>Sorghum-associated microbial communities from plants grown in Nebraska, USA.</title>
        <authorList>
            <person name="Schachtman D."/>
        </authorList>
    </citation>
    <scope>NUCLEOTIDE SEQUENCE [LARGE SCALE GENOMIC DNA]</scope>
    <source>
        <strain evidence="2 3">CC482</strain>
    </source>
</reference>
<organism evidence="2 3">
    <name type="scientific">Paenibacillus harenae</name>
    <dbReference type="NCBI Taxonomy" id="306543"/>
    <lineage>
        <taxon>Bacteria</taxon>
        <taxon>Bacillati</taxon>
        <taxon>Bacillota</taxon>
        <taxon>Bacilli</taxon>
        <taxon>Bacillales</taxon>
        <taxon>Paenibacillaceae</taxon>
        <taxon>Paenibacillus</taxon>
    </lineage>
</organism>
<evidence type="ECO:0000313" key="3">
    <source>
        <dbReference type="Proteomes" id="UP001229346"/>
    </source>
</evidence>
<dbReference type="RefSeq" id="WP_307208608.1">
    <property type="nucleotide sequence ID" value="NZ_JAUSSU010000021.1"/>
</dbReference>
<evidence type="ECO:0008006" key="4">
    <source>
        <dbReference type="Google" id="ProtNLM"/>
    </source>
</evidence>
<accession>A0ABT9UC25</accession>
<dbReference type="SUPFAM" id="SSF53448">
    <property type="entry name" value="Nucleotide-diphospho-sugar transferases"/>
    <property type="match status" value="1"/>
</dbReference>
<keyword evidence="1" id="KW-0472">Membrane</keyword>
<keyword evidence="1" id="KW-1133">Transmembrane helix</keyword>
<dbReference type="Proteomes" id="UP001229346">
    <property type="component" value="Unassembled WGS sequence"/>
</dbReference>